<accession>A0A9P0HQ23</accession>
<protein>
    <submittedName>
        <fullName evidence="1">Uncharacterized protein</fullName>
    </submittedName>
</protein>
<evidence type="ECO:0000313" key="2">
    <source>
        <dbReference type="Proteomes" id="UP001152798"/>
    </source>
</evidence>
<name>A0A9P0HQ23_NEZVI</name>
<dbReference type="EMBL" id="OV725083">
    <property type="protein sequence ID" value="CAH1406890.1"/>
    <property type="molecule type" value="Genomic_DNA"/>
</dbReference>
<dbReference type="Proteomes" id="UP001152798">
    <property type="component" value="Chromosome 7"/>
</dbReference>
<keyword evidence="2" id="KW-1185">Reference proteome</keyword>
<evidence type="ECO:0000313" key="1">
    <source>
        <dbReference type="EMBL" id="CAH1406890.1"/>
    </source>
</evidence>
<organism evidence="1 2">
    <name type="scientific">Nezara viridula</name>
    <name type="common">Southern green stink bug</name>
    <name type="synonym">Cimex viridulus</name>
    <dbReference type="NCBI Taxonomy" id="85310"/>
    <lineage>
        <taxon>Eukaryota</taxon>
        <taxon>Metazoa</taxon>
        <taxon>Ecdysozoa</taxon>
        <taxon>Arthropoda</taxon>
        <taxon>Hexapoda</taxon>
        <taxon>Insecta</taxon>
        <taxon>Pterygota</taxon>
        <taxon>Neoptera</taxon>
        <taxon>Paraneoptera</taxon>
        <taxon>Hemiptera</taxon>
        <taxon>Heteroptera</taxon>
        <taxon>Panheteroptera</taxon>
        <taxon>Pentatomomorpha</taxon>
        <taxon>Pentatomoidea</taxon>
        <taxon>Pentatomidae</taxon>
        <taxon>Pentatominae</taxon>
        <taxon>Nezara</taxon>
    </lineage>
</organism>
<dbReference type="AlphaFoldDB" id="A0A9P0HQ23"/>
<sequence>MTQVPSRIAIIGRGQNSNGSGGVPLLPVDRKQGASWLPGVIKMANNESPLHSKVATSPHSSMITLLQASGNLDSSMLMEKGRLFSAERDM</sequence>
<reference evidence="1" key="1">
    <citation type="submission" date="2022-01" db="EMBL/GenBank/DDBJ databases">
        <authorList>
            <person name="King R."/>
        </authorList>
    </citation>
    <scope>NUCLEOTIDE SEQUENCE</scope>
</reference>
<gene>
    <name evidence="1" type="ORF">NEZAVI_LOCUS14729</name>
</gene>
<proteinExistence type="predicted"/>